<protein>
    <recommendedName>
        <fullName evidence="9 10">General transcription factor IIH subunit 4</fullName>
    </recommendedName>
</protein>
<evidence type="ECO:0000256" key="7">
    <source>
        <dbReference type="ARBA" id="ARBA00023242"/>
    </source>
</evidence>
<feature type="domain" description="Transcription factor Tfb2 C-terminal" evidence="11">
    <location>
        <begin position="384"/>
        <end position="451"/>
    </location>
</feature>
<comment type="subcellular location">
    <subcellularLocation>
        <location evidence="1 10">Nucleus</location>
    </subcellularLocation>
</comment>
<comment type="subunit">
    <text evidence="8">Component of the 7-subunit TFIIH core complex composed of XPB/ERCC3, XPD/ERCC2, GTF2H1, GTF2H2, GTF2H3, GTF2H4 and GTF2H5, which is active in NER. The core complex associates with the 3-subunit CDK-activating kinase (CAK) module composed of CCNH/cyclin H, CDK7 and MNAT1 to form the 10-subunit holoenzyme (holo-TFIIH) active in transcription. Part of TBP-based Pol II pre-initiation complex (PIC), in which Pol II core assembles with general transcription factors and other specific initiation factors including GTF2E1, GTF2E2, GTF2F1, GTF2F2, TCEA1, ERCC2, ERCC3, GTF2H2, GTF2H3, GTF2H4, GTF2H5, GTF2A1, GTF2A2, GTF2B and TBP; this large multi-subunit PIC complex mediates DNA unwinding and targets Pol II core to the transcription start site where the first phosphodiester bond forms.</text>
</comment>
<keyword evidence="3 10" id="KW-0227">DNA damage</keyword>
<dbReference type="GO" id="GO:0006366">
    <property type="term" value="P:transcription by RNA polymerase II"/>
    <property type="evidence" value="ECO:0007669"/>
    <property type="project" value="UniProtKB-ARBA"/>
</dbReference>
<dbReference type="PANTHER" id="PTHR13152:SF0">
    <property type="entry name" value="GENERAL TRANSCRIPTION FACTOR IIH SUBUNIT 4"/>
    <property type="match status" value="1"/>
</dbReference>
<reference evidence="12" key="1">
    <citation type="submission" date="2023-07" db="EMBL/GenBank/DDBJ databases">
        <title>Chromosome-level genome assembly of Artemia franciscana.</title>
        <authorList>
            <person name="Jo E."/>
        </authorList>
    </citation>
    <scope>NUCLEOTIDE SEQUENCE</scope>
    <source>
        <tissue evidence="12">Whole body</tissue>
    </source>
</reference>
<dbReference type="InterPro" id="IPR004598">
    <property type="entry name" value="TFIIH_p52/Tfb2"/>
</dbReference>
<evidence type="ECO:0000256" key="4">
    <source>
        <dbReference type="ARBA" id="ARBA00023015"/>
    </source>
</evidence>
<dbReference type="GO" id="GO:0003690">
    <property type="term" value="F:double-stranded DNA binding"/>
    <property type="evidence" value="ECO:0007669"/>
    <property type="project" value="TreeGrafter"/>
</dbReference>
<proteinExistence type="inferred from homology"/>
<dbReference type="GO" id="GO:0006289">
    <property type="term" value="P:nucleotide-excision repair"/>
    <property type="evidence" value="ECO:0007669"/>
    <property type="project" value="InterPro"/>
</dbReference>
<evidence type="ECO:0000256" key="5">
    <source>
        <dbReference type="ARBA" id="ARBA00023163"/>
    </source>
</evidence>
<comment type="caution">
    <text evidence="12">The sequence shown here is derived from an EMBL/GenBank/DDBJ whole genome shotgun (WGS) entry which is preliminary data.</text>
</comment>
<keyword evidence="7 10" id="KW-0539">Nucleus</keyword>
<organism evidence="12 13">
    <name type="scientific">Artemia franciscana</name>
    <name type="common">Brine shrimp</name>
    <name type="synonym">Artemia sanfranciscana</name>
    <dbReference type="NCBI Taxonomy" id="6661"/>
    <lineage>
        <taxon>Eukaryota</taxon>
        <taxon>Metazoa</taxon>
        <taxon>Ecdysozoa</taxon>
        <taxon>Arthropoda</taxon>
        <taxon>Crustacea</taxon>
        <taxon>Branchiopoda</taxon>
        <taxon>Anostraca</taxon>
        <taxon>Artemiidae</taxon>
        <taxon>Artemia</taxon>
    </lineage>
</organism>
<keyword evidence="13" id="KW-1185">Reference proteome</keyword>
<evidence type="ECO:0000256" key="3">
    <source>
        <dbReference type="ARBA" id="ARBA00022763"/>
    </source>
</evidence>
<accession>A0AA88LDB2</accession>
<keyword evidence="4 10" id="KW-0805">Transcription regulation</keyword>
<gene>
    <name evidence="12" type="ORF">QYM36_002586</name>
</gene>
<evidence type="ECO:0000256" key="2">
    <source>
        <dbReference type="ARBA" id="ARBA00007132"/>
    </source>
</evidence>
<dbReference type="GO" id="GO:0001671">
    <property type="term" value="F:ATPase activator activity"/>
    <property type="evidence" value="ECO:0007669"/>
    <property type="project" value="InterPro"/>
</dbReference>
<dbReference type="PANTHER" id="PTHR13152">
    <property type="entry name" value="TFIIH, POLYPEPTIDE 4"/>
    <property type="match status" value="1"/>
</dbReference>
<evidence type="ECO:0000256" key="1">
    <source>
        <dbReference type="ARBA" id="ARBA00004123"/>
    </source>
</evidence>
<comment type="function">
    <text evidence="10">Component of the general transcription and DNA repair factor IIH (TFIIH) core complex which is involved in general and transcription-coupled nucleotide excision repair (NER) of damaged DNA.</text>
</comment>
<evidence type="ECO:0000313" key="13">
    <source>
        <dbReference type="Proteomes" id="UP001187531"/>
    </source>
</evidence>
<dbReference type="GO" id="GO:0000439">
    <property type="term" value="C:transcription factor TFIIH core complex"/>
    <property type="evidence" value="ECO:0007669"/>
    <property type="project" value="InterPro"/>
</dbReference>
<evidence type="ECO:0000259" key="11">
    <source>
        <dbReference type="Pfam" id="PF18307"/>
    </source>
</evidence>
<dbReference type="Proteomes" id="UP001187531">
    <property type="component" value="Unassembled WGS sequence"/>
</dbReference>
<dbReference type="NCBIfam" id="TIGR00625">
    <property type="entry name" value="tfb2"/>
    <property type="match status" value="1"/>
</dbReference>
<dbReference type="EMBL" id="JAVRJZ010000005">
    <property type="protein sequence ID" value="KAK2722084.1"/>
    <property type="molecule type" value="Genomic_DNA"/>
</dbReference>
<dbReference type="Pfam" id="PF03849">
    <property type="entry name" value="Tfb2"/>
    <property type="match status" value="1"/>
</dbReference>
<keyword evidence="5 10" id="KW-0804">Transcription</keyword>
<evidence type="ECO:0000256" key="10">
    <source>
        <dbReference type="RuleBase" id="RU364024"/>
    </source>
</evidence>
<sequence>MEQRRDIFACKTLCDYLKTLQTVTLERLYSYPACCLAVFRQLPNIAQLMIMRLVFVDVAIPEAVVRQWLQVSSSKLFDEISRTLTGLKIWTKTVVSGGNPGIILNQIFKKHLRVSLIGGGESWFIISHPEVDTKPRDIPYLDSYATERWNAVLQYIVSIEKSKECGTSTDAAKILHHAGLMNRNDKGELEVTRDGFQFLLMDTNSQVWYFILQYLESLEERKQDLVECLSFLFQLSFTTLGKDYCTRNMNDKIAEFIQHLREFGLLFQRKRKDGRFYPTRLALSVIPGASSHRLEMENQSYMIVESNYRLTAYTDSELQIALISLFAEPMYRLPGTLFSVITRDSVREALKHGITAAQIIAFIKSHAYRDKMRDDPAINPVVADQIRLWELERERLTSQEGVLYNQFLSAPDFELLRNYAKQINVLVWESEPRRTIIVTKEGHDEVKKFWKRINIKKDR</sequence>
<name>A0AA88LDB2_ARTSF</name>
<dbReference type="Gene3D" id="3.30.70.2610">
    <property type="match status" value="1"/>
</dbReference>
<dbReference type="Pfam" id="PF18307">
    <property type="entry name" value="Tfb2_C"/>
    <property type="match status" value="1"/>
</dbReference>
<dbReference type="GO" id="GO:0005675">
    <property type="term" value="C:transcription factor TFIIH holo complex"/>
    <property type="evidence" value="ECO:0007669"/>
    <property type="project" value="TreeGrafter"/>
</dbReference>
<evidence type="ECO:0000256" key="9">
    <source>
        <dbReference type="ARBA" id="ARBA00070130"/>
    </source>
</evidence>
<evidence type="ECO:0000256" key="6">
    <source>
        <dbReference type="ARBA" id="ARBA00023204"/>
    </source>
</evidence>
<evidence type="ECO:0000256" key="8">
    <source>
        <dbReference type="ARBA" id="ARBA00064576"/>
    </source>
</evidence>
<evidence type="ECO:0000313" key="12">
    <source>
        <dbReference type="EMBL" id="KAK2722084.1"/>
    </source>
</evidence>
<dbReference type="InterPro" id="IPR040662">
    <property type="entry name" value="Tfb2_C"/>
</dbReference>
<dbReference type="FunFam" id="3.30.70.2610:FF:000001">
    <property type="entry name" value="General transcription factor IIH subunit 4"/>
    <property type="match status" value="1"/>
</dbReference>
<comment type="similarity">
    <text evidence="2 10">Belongs to the TFB2 family.</text>
</comment>
<keyword evidence="6 10" id="KW-0234">DNA repair</keyword>
<dbReference type="AlphaFoldDB" id="A0AA88LDB2"/>